<dbReference type="AlphaFoldDB" id="A0A1A9ZDN0"/>
<organism evidence="2 3">
    <name type="scientific">Glossina pallidipes</name>
    <name type="common">Tsetse fly</name>
    <dbReference type="NCBI Taxonomy" id="7398"/>
    <lineage>
        <taxon>Eukaryota</taxon>
        <taxon>Metazoa</taxon>
        <taxon>Ecdysozoa</taxon>
        <taxon>Arthropoda</taxon>
        <taxon>Hexapoda</taxon>
        <taxon>Insecta</taxon>
        <taxon>Pterygota</taxon>
        <taxon>Neoptera</taxon>
        <taxon>Endopterygota</taxon>
        <taxon>Diptera</taxon>
        <taxon>Brachycera</taxon>
        <taxon>Muscomorpha</taxon>
        <taxon>Hippoboscoidea</taxon>
        <taxon>Glossinidae</taxon>
        <taxon>Glossina</taxon>
    </lineage>
</organism>
<sequence length="114" mass="12770">MDTCASKVALSKSASHIRLFHALVIPPVVLVAMILNEIKSLQLILGVITPHWHHNFAKENHIWCGSIMQERPTTRTNSAESNDNEMHTDGIDYSRWVDSTHGAAIPASSFYIEF</sequence>
<keyword evidence="1" id="KW-0472">Membrane</keyword>
<keyword evidence="1" id="KW-0812">Transmembrane</keyword>
<evidence type="ECO:0000256" key="1">
    <source>
        <dbReference type="SAM" id="Phobius"/>
    </source>
</evidence>
<keyword evidence="1" id="KW-1133">Transmembrane helix</keyword>
<evidence type="ECO:0000313" key="3">
    <source>
        <dbReference type="Proteomes" id="UP000092445"/>
    </source>
</evidence>
<evidence type="ECO:0000313" key="2">
    <source>
        <dbReference type="EnsemblMetazoa" id="GPAI011490-PA"/>
    </source>
</evidence>
<reference evidence="2" key="2">
    <citation type="submission" date="2020-05" db="UniProtKB">
        <authorList>
            <consortium name="EnsemblMetazoa"/>
        </authorList>
    </citation>
    <scope>IDENTIFICATION</scope>
    <source>
        <strain evidence="2">IAEA</strain>
    </source>
</reference>
<keyword evidence="3" id="KW-1185">Reference proteome</keyword>
<protein>
    <submittedName>
        <fullName evidence="2">Uncharacterized protein</fullName>
    </submittedName>
</protein>
<dbReference type="EnsemblMetazoa" id="GPAI011490-RA">
    <property type="protein sequence ID" value="GPAI011490-PA"/>
    <property type="gene ID" value="GPAI011490"/>
</dbReference>
<reference evidence="3" key="1">
    <citation type="submission" date="2014-03" db="EMBL/GenBank/DDBJ databases">
        <authorList>
            <person name="Aksoy S."/>
            <person name="Warren W."/>
            <person name="Wilson R.K."/>
        </authorList>
    </citation>
    <scope>NUCLEOTIDE SEQUENCE [LARGE SCALE GENOMIC DNA]</scope>
    <source>
        <strain evidence="3">IAEA</strain>
    </source>
</reference>
<feature type="transmembrane region" description="Helical" evidence="1">
    <location>
        <begin position="17"/>
        <end position="35"/>
    </location>
</feature>
<dbReference type="VEuPathDB" id="VectorBase:GPAI011490"/>
<dbReference type="Proteomes" id="UP000092445">
    <property type="component" value="Unassembled WGS sequence"/>
</dbReference>
<name>A0A1A9ZDN0_GLOPL</name>
<accession>A0A1A9ZDN0</accession>
<proteinExistence type="predicted"/>